<organism evidence="2 3">
    <name type="scientific">Nocardia fusca</name>
    <dbReference type="NCBI Taxonomy" id="941183"/>
    <lineage>
        <taxon>Bacteria</taxon>
        <taxon>Bacillati</taxon>
        <taxon>Actinomycetota</taxon>
        <taxon>Actinomycetes</taxon>
        <taxon>Mycobacteriales</taxon>
        <taxon>Nocardiaceae</taxon>
        <taxon>Nocardia</taxon>
    </lineage>
</organism>
<keyword evidence="3" id="KW-1185">Reference proteome</keyword>
<proteinExistence type="predicted"/>
<dbReference type="Pfam" id="PF21806">
    <property type="entry name" value="DUF6879"/>
    <property type="match status" value="1"/>
</dbReference>
<dbReference type="EMBL" id="JBFAIH010000001">
    <property type="protein sequence ID" value="MEV0361624.1"/>
    <property type="molecule type" value="Genomic_DNA"/>
</dbReference>
<name>A0ABV3F1P8_9NOCA</name>
<evidence type="ECO:0000259" key="1">
    <source>
        <dbReference type="Pfam" id="PF21806"/>
    </source>
</evidence>
<evidence type="ECO:0000313" key="3">
    <source>
        <dbReference type="Proteomes" id="UP001551658"/>
    </source>
</evidence>
<evidence type="ECO:0000313" key="2">
    <source>
        <dbReference type="EMBL" id="MEV0361624.1"/>
    </source>
</evidence>
<dbReference type="InterPro" id="IPR049244">
    <property type="entry name" value="DUF6879"/>
</dbReference>
<reference evidence="2 3" key="1">
    <citation type="submission" date="2024-06" db="EMBL/GenBank/DDBJ databases">
        <title>The Natural Products Discovery Center: Release of the First 8490 Sequenced Strains for Exploring Actinobacteria Biosynthetic Diversity.</title>
        <authorList>
            <person name="Kalkreuter E."/>
            <person name="Kautsar S.A."/>
            <person name="Yang D."/>
            <person name="Bader C.D."/>
            <person name="Teijaro C.N."/>
            <person name="Fluegel L."/>
            <person name="Davis C.M."/>
            <person name="Simpson J.R."/>
            <person name="Lauterbach L."/>
            <person name="Steele A.D."/>
            <person name="Gui C."/>
            <person name="Meng S."/>
            <person name="Li G."/>
            <person name="Viehrig K."/>
            <person name="Ye F."/>
            <person name="Su P."/>
            <person name="Kiefer A.F."/>
            <person name="Nichols A."/>
            <person name="Cepeda A.J."/>
            <person name="Yan W."/>
            <person name="Fan B."/>
            <person name="Jiang Y."/>
            <person name="Adhikari A."/>
            <person name="Zheng C.-J."/>
            <person name="Schuster L."/>
            <person name="Cowan T.M."/>
            <person name="Smanski M.J."/>
            <person name="Chevrette M.G."/>
            <person name="De Carvalho L.P.S."/>
            <person name="Shen B."/>
        </authorList>
    </citation>
    <scope>NUCLEOTIDE SEQUENCE [LARGE SCALE GENOMIC DNA]</scope>
    <source>
        <strain evidence="2 3">NPDC050671</strain>
    </source>
</reference>
<sequence>MSFSLFDDRGYWIGGSVTEDPVLVSNAIAIRARVLAASIPYATYQEQHSA</sequence>
<gene>
    <name evidence="2" type="ORF">AB0H72_02875</name>
</gene>
<dbReference type="Proteomes" id="UP001551658">
    <property type="component" value="Unassembled WGS sequence"/>
</dbReference>
<dbReference type="RefSeq" id="WP_357972707.1">
    <property type="nucleotide sequence ID" value="NZ_JBFAIH010000001.1"/>
</dbReference>
<feature type="domain" description="DUF6879" evidence="1">
    <location>
        <begin position="3"/>
        <end position="45"/>
    </location>
</feature>
<protein>
    <submittedName>
        <fullName evidence="2">DUF6879 family protein</fullName>
    </submittedName>
</protein>
<accession>A0ABV3F1P8</accession>
<comment type="caution">
    <text evidence="2">The sequence shown here is derived from an EMBL/GenBank/DDBJ whole genome shotgun (WGS) entry which is preliminary data.</text>
</comment>